<reference evidence="2" key="1">
    <citation type="submission" date="2020-12" db="EMBL/GenBank/DDBJ databases">
        <title>Metabolic potential, ecology and presence of endohyphal bacteria is reflected in genomic diversity of Mucoromycotina.</title>
        <authorList>
            <person name="Muszewska A."/>
            <person name="Okrasinska A."/>
            <person name="Steczkiewicz K."/>
            <person name="Drgas O."/>
            <person name="Orlowska M."/>
            <person name="Perlinska-Lenart U."/>
            <person name="Aleksandrzak-Piekarczyk T."/>
            <person name="Szatraj K."/>
            <person name="Zielenkiewicz U."/>
            <person name="Pilsyk S."/>
            <person name="Malc E."/>
            <person name="Mieczkowski P."/>
            <person name="Kruszewska J.S."/>
            <person name="Biernat P."/>
            <person name="Pawlowska J."/>
        </authorList>
    </citation>
    <scope>NUCLEOTIDE SEQUENCE</scope>
    <source>
        <strain evidence="2">WA0000067209</strain>
    </source>
</reference>
<dbReference type="Proteomes" id="UP000654370">
    <property type="component" value="Unassembled WGS sequence"/>
</dbReference>
<feature type="region of interest" description="Disordered" evidence="1">
    <location>
        <begin position="22"/>
        <end position="42"/>
    </location>
</feature>
<proteinExistence type="predicted"/>
<sequence>MRTFVQQIRVFNPRQTASLVSRPYSMIPSTPHTSTTATTVPVSSHSDMHAMYNAEKDEVHSNGYVVTEHHVVDENSTFSPSVNAVFDD</sequence>
<organism evidence="2 3">
    <name type="scientific">Mortierella isabellina</name>
    <name type="common">Filamentous fungus</name>
    <name type="synonym">Umbelopsis isabellina</name>
    <dbReference type="NCBI Taxonomy" id="91625"/>
    <lineage>
        <taxon>Eukaryota</taxon>
        <taxon>Fungi</taxon>
        <taxon>Fungi incertae sedis</taxon>
        <taxon>Mucoromycota</taxon>
        <taxon>Mucoromycotina</taxon>
        <taxon>Umbelopsidomycetes</taxon>
        <taxon>Umbelopsidales</taxon>
        <taxon>Umbelopsidaceae</taxon>
        <taxon>Umbelopsis</taxon>
    </lineage>
</organism>
<evidence type="ECO:0000256" key="1">
    <source>
        <dbReference type="SAM" id="MobiDB-lite"/>
    </source>
</evidence>
<feature type="compositionally biased region" description="Low complexity" evidence="1">
    <location>
        <begin position="28"/>
        <end position="42"/>
    </location>
</feature>
<dbReference type="AlphaFoldDB" id="A0A8H7UIA0"/>
<evidence type="ECO:0000313" key="2">
    <source>
        <dbReference type="EMBL" id="KAG2180084.1"/>
    </source>
</evidence>
<accession>A0A8H7UIA0</accession>
<dbReference type="OrthoDB" id="10326864at2759"/>
<gene>
    <name evidence="2" type="ORF">INT43_003871</name>
</gene>
<protein>
    <submittedName>
        <fullName evidence="2">Uncharacterized protein</fullName>
    </submittedName>
</protein>
<dbReference type="EMBL" id="JAEPQZ010000006">
    <property type="protein sequence ID" value="KAG2180084.1"/>
    <property type="molecule type" value="Genomic_DNA"/>
</dbReference>
<name>A0A8H7UIA0_MORIS</name>
<keyword evidence="3" id="KW-1185">Reference proteome</keyword>
<comment type="caution">
    <text evidence="2">The sequence shown here is derived from an EMBL/GenBank/DDBJ whole genome shotgun (WGS) entry which is preliminary data.</text>
</comment>
<evidence type="ECO:0000313" key="3">
    <source>
        <dbReference type="Proteomes" id="UP000654370"/>
    </source>
</evidence>